<accession>A0A915JDF8</accession>
<protein>
    <submittedName>
        <fullName evidence="3">Uncharacterized protein</fullName>
    </submittedName>
</protein>
<feature type="compositionally biased region" description="Basic and acidic residues" evidence="1">
    <location>
        <begin position="74"/>
        <end position="90"/>
    </location>
</feature>
<dbReference type="Proteomes" id="UP000887565">
    <property type="component" value="Unplaced"/>
</dbReference>
<sequence>MAGQPSSTTGWTAQPKVTMTKSWAIHTTLAKPRAPPQQTPPSHHFDSHHSHHESHHGDDPHPKASDHSPCQDATARDSHQQDCHTDAPLH</sequence>
<name>A0A915JDF8_ROMCU</name>
<feature type="compositionally biased region" description="Basic and acidic residues" evidence="1">
    <location>
        <begin position="55"/>
        <end position="66"/>
    </location>
</feature>
<feature type="region of interest" description="Disordered" evidence="1">
    <location>
        <begin position="1"/>
        <end position="90"/>
    </location>
</feature>
<dbReference type="AlphaFoldDB" id="A0A915JDF8"/>
<keyword evidence="2" id="KW-1185">Reference proteome</keyword>
<reference evidence="3" key="1">
    <citation type="submission" date="2022-11" db="UniProtKB">
        <authorList>
            <consortium name="WormBaseParasite"/>
        </authorList>
    </citation>
    <scope>IDENTIFICATION</scope>
</reference>
<proteinExistence type="predicted"/>
<organism evidence="2 3">
    <name type="scientific">Romanomermis culicivorax</name>
    <name type="common">Nematode worm</name>
    <dbReference type="NCBI Taxonomy" id="13658"/>
    <lineage>
        <taxon>Eukaryota</taxon>
        <taxon>Metazoa</taxon>
        <taxon>Ecdysozoa</taxon>
        <taxon>Nematoda</taxon>
        <taxon>Enoplea</taxon>
        <taxon>Dorylaimia</taxon>
        <taxon>Mermithida</taxon>
        <taxon>Mermithoidea</taxon>
        <taxon>Mermithidae</taxon>
        <taxon>Romanomermis</taxon>
    </lineage>
</organism>
<feature type="compositionally biased region" description="Polar residues" evidence="1">
    <location>
        <begin position="1"/>
        <end position="21"/>
    </location>
</feature>
<evidence type="ECO:0000313" key="2">
    <source>
        <dbReference type="Proteomes" id="UP000887565"/>
    </source>
</evidence>
<evidence type="ECO:0000256" key="1">
    <source>
        <dbReference type="SAM" id="MobiDB-lite"/>
    </source>
</evidence>
<dbReference type="WBParaSite" id="nRc.2.0.1.t23646-RA">
    <property type="protein sequence ID" value="nRc.2.0.1.t23646-RA"/>
    <property type="gene ID" value="nRc.2.0.1.g23646"/>
</dbReference>
<evidence type="ECO:0000313" key="3">
    <source>
        <dbReference type="WBParaSite" id="nRc.2.0.1.t23646-RA"/>
    </source>
</evidence>